<evidence type="ECO:0000313" key="1">
    <source>
        <dbReference type="EMBL" id="OWM83889.1"/>
    </source>
</evidence>
<comment type="caution">
    <text evidence="1">The sequence shown here is derived from an EMBL/GenBank/DDBJ whole genome shotgun (WGS) entry which is preliminary data.</text>
</comment>
<sequence length="130" mass="14588">MEIVPVSNEQKSPLLIFFTHSRSNFPQIEQTLRSSDSLVFFLQPPQAFWWLFFGEKPDSCSRFCFLILVLVYCSSAVFVGSAQLKVALVLVCSAPRSRAGSAPRSRACRAVFCCPNKHCSAVLTFWCEKA</sequence>
<name>A0A218XGT2_PUNGR</name>
<protein>
    <submittedName>
        <fullName evidence="1">Uncharacterized protein</fullName>
    </submittedName>
</protein>
<dbReference type="Proteomes" id="UP000197138">
    <property type="component" value="Unassembled WGS sequence"/>
</dbReference>
<organism evidence="1 2">
    <name type="scientific">Punica granatum</name>
    <name type="common">Pomegranate</name>
    <dbReference type="NCBI Taxonomy" id="22663"/>
    <lineage>
        <taxon>Eukaryota</taxon>
        <taxon>Viridiplantae</taxon>
        <taxon>Streptophyta</taxon>
        <taxon>Embryophyta</taxon>
        <taxon>Tracheophyta</taxon>
        <taxon>Spermatophyta</taxon>
        <taxon>Magnoliopsida</taxon>
        <taxon>eudicotyledons</taxon>
        <taxon>Gunneridae</taxon>
        <taxon>Pentapetalae</taxon>
        <taxon>rosids</taxon>
        <taxon>malvids</taxon>
        <taxon>Myrtales</taxon>
        <taxon>Lythraceae</taxon>
        <taxon>Punica</taxon>
    </lineage>
</organism>
<reference evidence="2" key="1">
    <citation type="journal article" date="2017" name="Plant J.">
        <title>The pomegranate (Punica granatum L.) genome and the genomics of punicalagin biosynthesis.</title>
        <authorList>
            <person name="Qin G."/>
            <person name="Xu C."/>
            <person name="Ming R."/>
            <person name="Tang H."/>
            <person name="Guyot R."/>
            <person name="Kramer E.M."/>
            <person name="Hu Y."/>
            <person name="Yi X."/>
            <person name="Qi Y."/>
            <person name="Xu X."/>
            <person name="Gao Z."/>
            <person name="Pan H."/>
            <person name="Jian J."/>
            <person name="Tian Y."/>
            <person name="Yue Z."/>
            <person name="Xu Y."/>
        </authorList>
    </citation>
    <scope>NUCLEOTIDE SEQUENCE [LARGE SCALE GENOMIC DNA]</scope>
    <source>
        <strain evidence="2">cv. Dabenzi</strain>
    </source>
</reference>
<gene>
    <name evidence="1" type="ORF">CDL15_Pgr004320</name>
</gene>
<accession>A0A218XGT2</accession>
<evidence type="ECO:0000313" key="2">
    <source>
        <dbReference type="Proteomes" id="UP000197138"/>
    </source>
</evidence>
<proteinExistence type="predicted"/>
<dbReference type="EMBL" id="MTKT01001810">
    <property type="protein sequence ID" value="OWM83889.1"/>
    <property type="molecule type" value="Genomic_DNA"/>
</dbReference>
<dbReference type="AlphaFoldDB" id="A0A218XGT2"/>